<comment type="caution">
    <text evidence="2">The sequence shown here is derived from an EMBL/GenBank/DDBJ whole genome shotgun (WGS) entry which is preliminary data.</text>
</comment>
<evidence type="ECO:0000313" key="3">
    <source>
        <dbReference type="Proteomes" id="UP000561438"/>
    </source>
</evidence>
<name>A0A850GVJ2_9SPHN</name>
<dbReference type="Pfam" id="PF21834">
    <property type="entry name" value="DUF6894"/>
    <property type="match status" value="1"/>
</dbReference>
<evidence type="ECO:0000259" key="1">
    <source>
        <dbReference type="Pfam" id="PF21834"/>
    </source>
</evidence>
<dbReference type="Proteomes" id="UP000561438">
    <property type="component" value="Unassembled WGS sequence"/>
</dbReference>
<keyword evidence="3" id="KW-1185">Reference proteome</keyword>
<reference evidence="2 3" key="1">
    <citation type="submission" date="2020-06" db="EMBL/GenBank/DDBJ databases">
        <title>Altererythrobacter sp. HHU K3-1.</title>
        <authorList>
            <person name="Zhang D."/>
            <person name="Xue H."/>
        </authorList>
    </citation>
    <scope>NUCLEOTIDE SEQUENCE [LARGE SCALE GENOMIC DNA]</scope>
    <source>
        <strain evidence="2 3">HHU K3-1</strain>
    </source>
</reference>
<dbReference type="EMBL" id="JABWGV010000001">
    <property type="protein sequence ID" value="NVD43511.1"/>
    <property type="molecule type" value="Genomic_DNA"/>
</dbReference>
<gene>
    <name evidence="2" type="ORF">HUV48_00580</name>
</gene>
<organism evidence="2 3">
    <name type="scientific">Qipengyuania atrilutea</name>
    <dbReference type="NCBI Taxonomy" id="2744473"/>
    <lineage>
        <taxon>Bacteria</taxon>
        <taxon>Pseudomonadati</taxon>
        <taxon>Pseudomonadota</taxon>
        <taxon>Alphaproteobacteria</taxon>
        <taxon>Sphingomonadales</taxon>
        <taxon>Erythrobacteraceae</taxon>
        <taxon>Qipengyuania</taxon>
    </lineage>
</organism>
<dbReference type="AlphaFoldDB" id="A0A850GVJ2"/>
<feature type="domain" description="DUF6894" evidence="1">
    <location>
        <begin position="4"/>
        <end position="72"/>
    </location>
</feature>
<dbReference type="InterPro" id="IPR054189">
    <property type="entry name" value="DUF6894"/>
</dbReference>
<dbReference type="RefSeq" id="WP_176265842.1">
    <property type="nucleotide sequence ID" value="NZ_JABWGV010000001.1"/>
</dbReference>
<proteinExistence type="predicted"/>
<protein>
    <recommendedName>
        <fullName evidence="1">DUF6894 domain-containing protein</fullName>
    </recommendedName>
</protein>
<sequence>MAIFFFHLIDGDLMDRDETGLELPSVEHAYLEARAGCEALWFELLHAGRDPRRCRFSIEDAAGRELLDLPFTELFDRCPPASVRSLRFDAAICDQLGETHRRAARARTDLHSEISAARRSLEEARLLLRQLDSRRNKEAY</sequence>
<accession>A0A850GVJ2</accession>
<evidence type="ECO:0000313" key="2">
    <source>
        <dbReference type="EMBL" id="NVD43511.1"/>
    </source>
</evidence>